<name>A0ACC1HTU3_9FUNG</name>
<dbReference type="Proteomes" id="UP001145114">
    <property type="component" value="Unassembled WGS sequence"/>
</dbReference>
<comment type="caution">
    <text evidence="1">The sequence shown here is derived from an EMBL/GenBank/DDBJ whole genome shotgun (WGS) entry which is preliminary data.</text>
</comment>
<protein>
    <submittedName>
        <fullName evidence="1">Uncharacterized protein</fullName>
    </submittedName>
</protein>
<gene>
    <name evidence="1" type="ORF">EV182_003891</name>
</gene>
<dbReference type="EMBL" id="JAMZIH010001091">
    <property type="protein sequence ID" value="KAJ1678518.1"/>
    <property type="molecule type" value="Genomic_DNA"/>
</dbReference>
<proteinExistence type="predicted"/>
<sequence>LCSISHADRGMYNGYYVVTIIVMGGIFNFKQGEMSTFKSSQDSEYNKNPNSWLPI</sequence>
<keyword evidence="2" id="KW-1185">Reference proteome</keyword>
<feature type="non-terminal residue" evidence="1">
    <location>
        <position position="1"/>
    </location>
</feature>
<reference evidence="1" key="1">
    <citation type="submission" date="2022-06" db="EMBL/GenBank/DDBJ databases">
        <title>Phylogenomic reconstructions and comparative analyses of Kickxellomycotina fungi.</title>
        <authorList>
            <person name="Reynolds N.K."/>
            <person name="Stajich J.E."/>
            <person name="Barry K."/>
            <person name="Grigoriev I.V."/>
            <person name="Crous P."/>
            <person name="Smith M.E."/>
        </authorList>
    </citation>
    <scope>NUCLEOTIDE SEQUENCE</scope>
    <source>
        <strain evidence="1">RSA 2271</strain>
    </source>
</reference>
<organism evidence="1 2">
    <name type="scientific">Spiromyces aspiralis</name>
    <dbReference type="NCBI Taxonomy" id="68401"/>
    <lineage>
        <taxon>Eukaryota</taxon>
        <taxon>Fungi</taxon>
        <taxon>Fungi incertae sedis</taxon>
        <taxon>Zoopagomycota</taxon>
        <taxon>Kickxellomycotina</taxon>
        <taxon>Kickxellomycetes</taxon>
        <taxon>Kickxellales</taxon>
        <taxon>Kickxellaceae</taxon>
        <taxon>Spiromyces</taxon>
    </lineage>
</organism>
<evidence type="ECO:0000313" key="2">
    <source>
        <dbReference type="Proteomes" id="UP001145114"/>
    </source>
</evidence>
<evidence type="ECO:0000313" key="1">
    <source>
        <dbReference type="EMBL" id="KAJ1678518.1"/>
    </source>
</evidence>
<accession>A0ACC1HTU3</accession>